<dbReference type="Gene3D" id="3.30.910.20">
    <property type="entry name" value="Skp domain"/>
    <property type="match status" value="1"/>
</dbReference>
<evidence type="ECO:0000256" key="4">
    <source>
        <dbReference type="SAM" id="SignalP"/>
    </source>
</evidence>
<evidence type="ECO:0000256" key="1">
    <source>
        <dbReference type="ARBA" id="ARBA00009091"/>
    </source>
</evidence>
<dbReference type="EMBL" id="WWNE01000004">
    <property type="protein sequence ID" value="NBG65136.1"/>
    <property type="molecule type" value="Genomic_DNA"/>
</dbReference>
<feature type="signal peptide" evidence="4">
    <location>
        <begin position="1"/>
        <end position="21"/>
    </location>
</feature>
<dbReference type="InterPro" id="IPR005632">
    <property type="entry name" value="Chaperone_Skp"/>
</dbReference>
<comment type="caution">
    <text evidence="5">The sequence shown here is derived from an EMBL/GenBank/DDBJ whole genome shotgun (WGS) entry which is preliminary data.</text>
</comment>
<comment type="similarity">
    <text evidence="1">Belongs to the Skp family.</text>
</comment>
<accession>A0A6N9NES6</accession>
<feature type="chain" id="PRO_5027120394" evidence="4">
    <location>
        <begin position="22"/>
        <end position="167"/>
    </location>
</feature>
<gene>
    <name evidence="5" type="ORF">GQN54_03350</name>
</gene>
<name>A0A6N9NES6_9FLAO</name>
<dbReference type="InterPro" id="IPR024930">
    <property type="entry name" value="Skp_dom_sf"/>
</dbReference>
<dbReference type="PANTHER" id="PTHR35089:SF1">
    <property type="entry name" value="CHAPERONE PROTEIN SKP"/>
    <property type="match status" value="1"/>
</dbReference>
<organism evidence="5 6">
    <name type="scientific">Acidiluteibacter ferrifornacis</name>
    <dbReference type="NCBI Taxonomy" id="2692424"/>
    <lineage>
        <taxon>Bacteria</taxon>
        <taxon>Pseudomonadati</taxon>
        <taxon>Bacteroidota</taxon>
        <taxon>Flavobacteriia</taxon>
        <taxon>Flavobacteriales</taxon>
        <taxon>Cryomorphaceae</taxon>
        <taxon>Acidiluteibacter</taxon>
    </lineage>
</organism>
<dbReference type="SMART" id="SM00935">
    <property type="entry name" value="OmpH"/>
    <property type="match status" value="1"/>
</dbReference>
<evidence type="ECO:0000313" key="5">
    <source>
        <dbReference type="EMBL" id="NBG65136.1"/>
    </source>
</evidence>
<dbReference type="Proteomes" id="UP000470771">
    <property type="component" value="Unassembled WGS sequence"/>
</dbReference>
<dbReference type="SUPFAM" id="SSF111384">
    <property type="entry name" value="OmpH-like"/>
    <property type="match status" value="1"/>
</dbReference>
<dbReference type="GO" id="GO:0005829">
    <property type="term" value="C:cytosol"/>
    <property type="evidence" value="ECO:0007669"/>
    <property type="project" value="TreeGrafter"/>
</dbReference>
<dbReference type="PANTHER" id="PTHR35089">
    <property type="entry name" value="CHAPERONE PROTEIN SKP"/>
    <property type="match status" value="1"/>
</dbReference>
<keyword evidence="6" id="KW-1185">Reference proteome</keyword>
<evidence type="ECO:0000256" key="3">
    <source>
        <dbReference type="SAM" id="Coils"/>
    </source>
</evidence>
<evidence type="ECO:0000256" key="2">
    <source>
        <dbReference type="ARBA" id="ARBA00022729"/>
    </source>
</evidence>
<dbReference type="GO" id="GO:0050821">
    <property type="term" value="P:protein stabilization"/>
    <property type="evidence" value="ECO:0007669"/>
    <property type="project" value="TreeGrafter"/>
</dbReference>
<sequence>MKFIKIFTLIALLATTTVGFAQKFGHVNSNELLSIMPEKVQAEKDFQAYTQQLEEQLQKMSKELQAKYADYQANQSNMSEPIKKAKENEIRDMEGRIQEFRAGAEEDLAKKETELLEPIITKVKNAIEEVAKEGQYTYVFDSSAGFLLYAKDSEDIMSKVKKKLGLI</sequence>
<dbReference type="GO" id="GO:0051082">
    <property type="term" value="F:unfolded protein binding"/>
    <property type="evidence" value="ECO:0007669"/>
    <property type="project" value="InterPro"/>
</dbReference>
<keyword evidence="3" id="KW-0175">Coiled coil</keyword>
<reference evidence="5 6" key="1">
    <citation type="submission" date="2019-12" db="EMBL/GenBank/DDBJ databases">
        <authorList>
            <person name="Zhao J."/>
        </authorList>
    </citation>
    <scope>NUCLEOTIDE SEQUENCE [LARGE SCALE GENOMIC DNA]</scope>
    <source>
        <strain evidence="5 6">S-15</strain>
    </source>
</reference>
<proteinExistence type="inferred from homology"/>
<dbReference type="RefSeq" id="WP_160631988.1">
    <property type="nucleotide sequence ID" value="NZ_WWNE01000004.1"/>
</dbReference>
<feature type="coiled-coil region" evidence="3">
    <location>
        <begin position="39"/>
        <end position="103"/>
    </location>
</feature>
<evidence type="ECO:0000313" key="6">
    <source>
        <dbReference type="Proteomes" id="UP000470771"/>
    </source>
</evidence>
<dbReference type="AlphaFoldDB" id="A0A6N9NES6"/>
<protein>
    <submittedName>
        <fullName evidence="5">OmpH family outer membrane protein</fullName>
    </submittedName>
</protein>
<keyword evidence="2 4" id="KW-0732">Signal</keyword>
<dbReference type="Pfam" id="PF03938">
    <property type="entry name" value="OmpH"/>
    <property type="match status" value="1"/>
</dbReference>